<reference evidence="9 10" key="1">
    <citation type="submission" date="2019-01" db="EMBL/GenBank/DDBJ databases">
        <title>Intercellular communication is required for trap formation in the nematode-trapping fungus Duddingtonia flagrans.</title>
        <authorList>
            <person name="Youssar L."/>
            <person name="Wernet V."/>
            <person name="Hensel N."/>
            <person name="Hildebrandt H.-G."/>
            <person name="Fischer R."/>
        </authorList>
    </citation>
    <scope>NUCLEOTIDE SEQUENCE [LARGE SCALE GENOMIC DNA]</scope>
    <source>
        <strain evidence="9 10">CBS H-5679</strain>
    </source>
</reference>
<feature type="compositionally biased region" description="Polar residues" evidence="7">
    <location>
        <begin position="18"/>
        <end position="37"/>
    </location>
</feature>
<feature type="domain" description="Cullin family profile" evidence="8">
    <location>
        <begin position="703"/>
        <end position="918"/>
    </location>
</feature>
<evidence type="ECO:0000256" key="4">
    <source>
        <dbReference type="ARBA" id="ARBA00022786"/>
    </source>
</evidence>
<keyword evidence="4" id="KW-0833">Ubl conjugation pathway</keyword>
<dbReference type="Pfam" id="PF08672">
    <property type="entry name" value="ANAPC2"/>
    <property type="match status" value="1"/>
</dbReference>
<dbReference type="InterPro" id="IPR036388">
    <property type="entry name" value="WH-like_DNA-bd_sf"/>
</dbReference>
<dbReference type="SUPFAM" id="SSF46785">
    <property type="entry name" value="Winged helix' DNA-binding domain"/>
    <property type="match status" value="1"/>
</dbReference>
<evidence type="ECO:0000256" key="6">
    <source>
        <dbReference type="PROSITE-ProRule" id="PRU00330"/>
    </source>
</evidence>
<dbReference type="Pfam" id="PF25773">
    <property type="entry name" value="TPR_ANAPC2"/>
    <property type="match status" value="1"/>
</dbReference>
<dbReference type="GO" id="GO:0007091">
    <property type="term" value="P:metaphase/anaphase transition of mitotic cell cycle"/>
    <property type="evidence" value="ECO:0007669"/>
    <property type="project" value="TreeGrafter"/>
</dbReference>
<dbReference type="OrthoDB" id="5581181at2759"/>
<gene>
    <name evidence="9" type="ORF">DFL_002942</name>
</gene>
<keyword evidence="2" id="KW-0132">Cell division</keyword>
<dbReference type="EMBL" id="SAEB01000003">
    <property type="protein sequence ID" value="RVD88768.1"/>
    <property type="molecule type" value="Genomic_DNA"/>
</dbReference>
<dbReference type="InterPro" id="IPR044554">
    <property type="entry name" value="ANAPC2"/>
</dbReference>
<keyword evidence="10" id="KW-1185">Reference proteome</keyword>
<dbReference type="GO" id="GO:0005680">
    <property type="term" value="C:anaphase-promoting complex"/>
    <property type="evidence" value="ECO:0007669"/>
    <property type="project" value="TreeGrafter"/>
</dbReference>
<dbReference type="Proteomes" id="UP000283090">
    <property type="component" value="Unassembled WGS sequence"/>
</dbReference>
<evidence type="ECO:0000313" key="9">
    <source>
        <dbReference type="EMBL" id="RVD88768.1"/>
    </source>
</evidence>
<comment type="caution">
    <text evidence="9">The sequence shown here is derived from an EMBL/GenBank/DDBJ whole genome shotgun (WGS) entry which is preliminary data.</text>
</comment>
<dbReference type="PANTHER" id="PTHR45957:SF1">
    <property type="entry name" value="ANAPHASE-PROMOTING COMPLEX SUBUNIT 2"/>
    <property type="match status" value="1"/>
</dbReference>
<dbReference type="InterPro" id="IPR016158">
    <property type="entry name" value="Cullin_homology"/>
</dbReference>
<proteinExistence type="inferred from homology"/>
<dbReference type="InterPro" id="IPR014786">
    <property type="entry name" value="ANAPC2_C"/>
</dbReference>
<protein>
    <recommendedName>
        <fullName evidence="1">Anaphase-promoting complex subunit 2</fullName>
    </recommendedName>
</protein>
<dbReference type="GeneID" id="93585253"/>
<dbReference type="STRING" id="97331.A0A437ACF0"/>
<dbReference type="VEuPathDB" id="FungiDB:DFL_002942"/>
<evidence type="ECO:0000313" key="10">
    <source>
        <dbReference type="Proteomes" id="UP000283090"/>
    </source>
</evidence>
<feature type="region of interest" description="Disordered" evidence="7">
    <location>
        <begin position="944"/>
        <end position="1008"/>
    </location>
</feature>
<name>A0A437ACF0_ARTFL</name>
<dbReference type="InterPro" id="IPR057975">
    <property type="entry name" value="TPR_ANAPC2"/>
</dbReference>
<dbReference type="Gene3D" id="1.10.10.10">
    <property type="entry name" value="Winged helix-like DNA-binding domain superfamily/Winged helix DNA-binding domain"/>
    <property type="match status" value="1"/>
</dbReference>
<dbReference type="AlphaFoldDB" id="A0A437ACF0"/>
<dbReference type="Gene3D" id="3.30.230.130">
    <property type="entry name" value="Cullin, Chain C, Domain 2"/>
    <property type="match status" value="1"/>
</dbReference>
<dbReference type="GO" id="GO:0006511">
    <property type="term" value="P:ubiquitin-dependent protein catabolic process"/>
    <property type="evidence" value="ECO:0007669"/>
    <property type="project" value="InterPro"/>
</dbReference>
<evidence type="ECO:0000256" key="7">
    <source>
        <dbReference type="SAM" id="MobiDB-lite"/>
    </source>
</evidence>
<accession>A0A437ACF0</accession>
<dbReference type="PANTHER" id="PTHR45957">
    <property type="entry name" value="ANAPHASE-PROMOTING COMPLEX SUBUNIT 2"/>
    <property type="match status" value="1"/>
</dbReference>
<feature type="region of interest" description="Disordered" evidence="7">
    <location>
        <begin position="16"/>
        <end position="41"/>
    </location>
</feature>
<keyword evidence="3" id="KW-0498">Mitosis</keyword>
<evidence type="ECO:0000256" key="2">
    <source>
        <dbReference type="ARBA" id="ARBA00022618"/>
    </source>
</evidence>
<sequence>MVNTAKSCNYQLRLFNEPINQPPQHQSIDLTDSPLNNKNDKRDRSFAMLMSGFHHPQEPQRQAKKRRIFHGIFPPAASASLPTPIATPAGSFNENTPIAPAVQASPFAQDQAFSSPGGEAFVTHSRAWHLATTFLSFPDSPFDVSEEEGTALGVQKDGVYLRRKADLFGQDTREAIAYLMTSGVNAEPGENLVEWYTCEVRRHFLEHVRAILEEVEREPVTRTRPEYQLNDIISQLRVSCRIYYSVYSAYILPYLTKIDPIASVEPFHRSLASIIAYCLPSTFPSLLRKTFYAYFTVILSLPSSSSAVTDVGLFTSPHIPGADETVHSTDVDLELEEDEKAAVNQEEANRRCEEAKHAVFKLVECLNAIGLMANGVGEREFALVIDRVAGEWVTYRFSGRYTDSDLKTEDAEGDTSMAKLPTSVASAEIMRGWLFDSLMPLVVPIMKIIRPGDVDEELPPVLNRLAQRLSRVRMKEMFDIIVDFPQSMPGIMDLIPTLNTPIARLVLTSTFAYTLNRRLLHQGASTVDVLRAYINMIKCFQIIDAKGVLLDKVGARVRRYLSTREDTVVEIVKGILRYEYDEEEADENGDSMIQSADQSTFIGGAEAFKESLRRRKVIPGDAEDLDAEDILQEISTELQACAQMGADKKNEVLGAAAAASLEDLDYDDMDWQPDPADAGPEFRRDKGTDIISHLFTMLESTKFINEFQNQLGKRLLLQPTSEFLREKATVELLKVRFGENEMQNAAIMLKDLSQSRKIDSQLRDTILTKHLAHSIATSGASLKMETEVHVKVISRLFWPQHMISEGDFNPPSGIASMLDLFNHEFELLKKSQKLNWLKEEGFAVIELELNDRTLGFKQVPTYAATVIDAFAKGPSPPNPDIPRELNGGQVGNAWSIDQLKEKLSMESELLRRSLEYWVDRSVLAEYPLNKKLYYVMETLPRSDIPASRRTTPHTSPQKRDDSHITPRRRRALSFISEDSNDSGNEEGGTRKGEPTPAKADAEDDDPLKNPRFTMAWNYIAGMLTNQGPLTTDRVFATLSLFLIPMGGLQFDAAELDHFMMKMEENGRVDKTPSGWKMRK</sequence>
<organism evidence="9 10">
    <name type="scientific">Arthrobotrys flagrans</name>
    <name type="common">Nematode-trapping fungus</name>
    <name type="synonym">Trichothecium flagrans</name>
    <dbReference type="NCBI Taxonomy" id="97331"/>
    <lineage>
        <taxon>Eukaryota</taxon>
        <taxon>Fungi</taxon>
        <taxon>Dikarya</taxon>
        <taxon>Ascomycota</taxon>
        <taxon>Pezizomycotina</taxon>
        <taxon>Orbiliomycetes</taxon>
        <taxon>Orbiliales</taxon>
        <taxon>Orbiliaceae</taxon>
        <taxon>Arthrobotrys</taxon>
    </lineage>
</organism>
<keyword evidence="5" id="KW-0131">Cell cycle</keyword>
<comment type="similarity">
    <text evidence="6">Belongs to the cullin family.</text>
</comment>
<dbReference type="GO" id="GO:0051301">
    <property type="term" value="P:cell division"/>
    <property type="evidence" value="ECO:0007669"/>
    <property type="project" value="UniProtKB-KW"/>
</dbReference>
<dbReference type="PROSITE" id="PS50069">
    <property type="entry name" value="CULLIN_2"/>
    <property type="match status" value="1"/>
</dbReference>
<dbReference type="InterPro" id="IPR036317">
    <property type="entry name" value="Cullin_homology_sf"/>
</dbReference>
<evidence type="ECO:0000256" key="3">
    <source>
        <dbReference type="ARBA" id="ARBA00022776"/>
    </source>
</evidence>
<dbReference type="InterPro" id="IPR036390">
    <property type="entry name" value="WH_DNA-bd_sf"/>
</dbReference>
<dbReference type="GO" id="GO:0031625">
    <property type="term" value="F:ubiquitin protein ligase binding"/>
    <property type="evidence" value="ECO:0007669"/>
    <property type="project" value="InterPro"/>
</dbReference>
<dbReference type="SUPFAM" id="SSF75632">
    <property type="entry name" value="Cullin homology domain"/>
    <property type="match status" value="1"/>
</dbReference>
<evidence type="ECO:0000256" key="5">
    <source>
        <dbReference type="ARBA" id="ARBA00023306"/>
    </source>
</evidence>
<evidence type="ECO:0000259" key="8">
    <source>
        <dbReference type="PROSITE" id="PS50069"/>
    </source>
</evidence>
<dbReference type="Gene3D" id="1.20.1310.10">
    <property type="entry name" value="Cullin Repeats"/>
    <property type="match status" value="1"/>
</dbReference>
<dbReference type="RefSeq" id="XP_067494312.1">
    <property type="nucleotide sequence ID" value="XM_067631802.1"/>
</dbReference>
<evidence type="ECO:0000256" key="1">
    <source>
        <dbReference type="ARBA" id="ARBA00016068"/>
    </source>
</evidence>
<dbReference type="GO" id="GO:0070979">
    <property type="term" value="P:protein K11-linked ubiquitination"/>
    <property type="evidence" value="ECO:0007669"/>
    <property type="project" value="TreeGrafter"/>
</dbReference>